<name>A0ABP1NGL0_XYLVO</name>
<evidence type="ECO:0000259" key="1">
    <source>
        <dbReference type="Pfam" id="PF08385"/>
    </source>
</evidence>
<protein>
    <recommendedName>
        <fullName evidence="1">Dynein heavy chain tail domain-containing protein</fullName>
    </recommendedName>
</protein>
<accession>A0ABP1NGL0</accession>
<dbReference type="InterPro" id="IPR026983">
    <property type="entry name" value="DHC"/>
</dbReference>
<comment type="caution">
    <text evidence="2">The sequence shown here is derived from an EMBL/GenBank/DDBJ whole genome shotgun (WGS) entry which is preliminary data.</text>
</comment>
<dbReference type="PANTHER" id="PTHR22878:SF63">
    <property type="entry name" value="DYNEIN AXONEMAL HEAVY CHAIN 10"/>
    <property type="match status" value="1"/>
</dbReference>
<dbReference type="InterPro" id="IPR013594">
    <property type="entry name" value="Dynein_heavy_tail"/>
</dbReference>
<proteinExistence type="predicted"/>
<evidence type="ECO:0000313" key="3">
    <source>
        <dbReference type="Proteomes" id="UP001642520"/>
    </source>
</evidence>
<evidence type="ECO:0000313" key="2">
    <source>
        <dbReference type="EMBL" id="CAL7939587.1"/>
    </source>
</evidence>
<gene>
    <name evidence="2" type="ORF">XYLVIOL_LOCUS3988</name>
</gene>
<dbReference type="Proteomes" id="UP001642520">
    <property type="component" value="Unassembled WGS sequence"/>
</dbReference>
<dbReference type="PANTHER" id="PTHR22878">
    <property type="entry name" value="DYNEIN HEAVY CHAIN 6, AXONEMAL-LIKE-RELATED"/>
    <property type="match status" value="1"/>
</dbReference>
<reference evidence="2 3" key="1">
    <citation type="submission" date="2024-08" db="EMBL/GenBank/DDBJ databases">
        <authorList>
            <person name="Will J Nash"/>
            <person name="Angela Man"/>
            <person name="Seanna McTaggart"/>
            <person name="Kendall Baker"/>
            <person name="Tom Barker"/>
            <person name="Leah Catchpole"/>
            <person name="Alex Durrant"/>
            <person name="Karim Gharbi"/>
            <person name="Naomi Irish"/>
            <person name="Gemy Kaithakottil"/>
            <person name="Debby Ku"/>
            <person name="Aaliyah Providence"/>
            <person name="Felix Shaw"/>
            <person name="David Swarbreck"/>
            <person name="Chris Watkins"/>
            <person name="Ann M. McCartney"/>
            <person name="Giulio Formenti"/>
            <person name="Alice Mouton"/>
            <person name="Noel Vella"/>
            <person name="Bjorn M von Reumont"/>
            <person name="Adriana Vella"/>
            <person name="Wilfried Haerty"/>
        </authorList>
    </citation>
    <scope>NUCLEOTIDE SEQUENCE [LARGE SCALE GENOMIC DNA]</scope>
</reference>
<sequence length="282" mass="33411">MLKSWKQSYLKNREDIELSGKGTRWEFDQNRLFKGTEYMAHVCDGLNQVAGVLQDFHNIFGDYLKSIISDPAQIDTIIKRVDRLMTPILEADYNIFDEFNKENWEATMSLFYEEVHYLENEAKFFIDECFMVLINAEDALKMLLKFKETKTRATIQKQLLKKFDVIMQQFSKEVSTVEGLFNRGKRKPPLLTYHPPMAGAIYWVRQLFHRLRRPVLTLQNVPELRNSKLKILAFGQYYEIAKQMKGYEELKFQSWADRAQYVVMNTMKRSILRMVRSEPDKG</sequence>
<keyword evidence="3" id="KW-1185">Reference proteome</keyword>
<organism evidence="2 3">
    <name type="scientific">Xylocopa violacea</name>
    <name type="common">Violet carpenter bee</name>
    <name type="synonym">Apis violacea</name>
    <dbReference type="NCBI Taxonomy" id="135666"/>
    <lineage>
        <taxon>Eukaryota</taxon>
        <taxon>Metazoa</taxon>
        <taxon>Ecdysozoa</taxon>
        <taxon>Arthropoda</taxon>
        <taxon>Hexapoda</taxon>
        <taxon>Insecta</taxon>
        <taxon>Pterygota</taxon>
        <taxon>Neoptera</taxon>
        <taxon>Endopterygota</taxon>
        <taxon>Hymenoptera</taxon>
        <taxon>Apocrita</taxon>
        <taxon>Aculeata</taxon>
        <taxon>Apoidea</taxon>
        <taxon>Anthophila</taxon>
        <taxon>Apidae</taxon>
        <taxon>Xylocopa</taxon>
        <taxon>Xylocopa</taxon>
    </lineage>
</organism>
<dbReference type="EMBL" id="CAXAJV020001290">
    <property type="protein sequence ID" value="CAL7939587.1"/>
    <property type="molecule type" value="Genomic_DNA"/>
</dbReference>
<feature type="domain" description="Dynein heavy chain tail" evidence="1">
    <location>
        <begin position="2"/>
        <end position="275"/>
    </location>
</feature>
<dbReference type="Pfam" id="PF08385">
    <property type="entry name" value="DHC_N1"/>
    <property type="match status" value="1"/>
</dbReference>